<dbReference type="AlphaFoldDB" id="A0A2B7X7T8"/>
<gene>
    <name evidence="4" type="ORF">AJ80_08452</name>
</gene>
<keyword evidence="2" id="KW-1133">Transmembrane helix</keyword>
<keyword evidence="2" id="KW-0472">Membrane</keyword>
<name>A0A2B7X7T8_POLH7</name>
<evidence type="ECO:0000256" key="2">
    <source>
        <dbReference type="SAM" id="Phobius"/>
    </source>
</evidence>
<dbReference type="Gene3D" id="3.40.50.1820">
    <property type="entry name" value="alpha/beta hydrolase"/>
    <property type="match status" value="1"/>
</dbReference>
<dbReference type="Proteomes" id="UP000224634">
    <property type="component" value="Unassembled WGS sequence"/>
</dbReference>
<feature type="transmembrane region" description="Helical" evidence="2">
    <location>
        <begin position="9"/>
        <end position="31"/>
    </location>
</feature>
<evidence type="ECO:0000313" key="4">
    <source>
        <dbReference type="EMBL" id="PGH04843.1"/>
    </source>
</evidence>
<dbReference type="Pfam" id="PF00561">
    <property type="entry name" value="Abhydrolase_1"/>
    <property type="match status" value="1"/>
</dbReference>
<feature type="domain" description="AB hydrolase-1" evidence="3">
    <location>
        <begin position="94"/>
        <end position="220"/>
    </location>
</feature>
<keyword evidence="5" id="KW-1185">Reference proteome</keyword>
<evidence type="ECO:0000313" key="5">
    <source>
        <dbReference type="Proteomes" id="UP000224634"/>
    </source>
</evidence>
<evidence type="ECO:0000256" key="1">
    <source>
        <dbReference type="SAM" id="MobiDB-lite"/>
    </source>
</evidence>
<accession>A0A2B7X7T8</accession>
<dbReference type="OrthoDB" id="6431331at2759"/>
<dbReference type="PANTHER" id="PTHR43329">
    <property type="entry name" value="EPOXIDE HYDROLASE"/>
    <property type="match status" value="1"/>
</dbReference>
<dbReference type="SUPFAM" id="SSF53474">
    <property type="entry name" value="alpha/beta-Hydrolases"/>
    <property type="match status" value="1"/>
</dbReference>
<protein>
    <recommendedName>
        <fullName evidence="3">AB hydrolase-1 domain-containing protein</fullName>
    </recommendedName>
</protein>
<dbReference type="EMBL" id="PDNA01000195">
    <property type="protein sequence ID" value="PGH04843.1"/>
    <property type="molecule type" value="Genomic_DNA"/>
</dbReference>
<sequence>MMSSVLKALAVCLVFCYGVFTIAVYVVIAVFNGTFFRGPTEKERLELLLAKDRLWNLSKQWSGLDHRFLTVSDGFKFHYVTNATPGSHATHGSLVIFLHGFPDSWAIWRHILASPLIRERSTVVAVDLPGYGGSDGLEVYGASEVLEKLTEFIVGIREQYGVDISENNKPARKVIIVGHDWGALLGFRLASEAPQLANRFILTNGPLFALMRTNIALAVSSSAKMFKTFWRNPLHSHSILFQSIIALRRVLRQLAMSGYIFAFQLPVPMVRYLGAGGNHSFLKFVHKQAAGAVGEYTIRDAEESMASTIGPGDEECQTVTSDGEQYPPSVAKRQKAGNFIDTVSYYRDGAATRRWHKSLRTITALHGLSPGEPRRTSSGTGFFDPSAGTLKANATILWGALDSALDSHLALEGIADYLVRGSQVITLPKTGHFSPMEVEGRGALEKAVEWAIGDEKRDVRDVIAEVYPEATVAVRK</sequence>
<proteinExistence type="predicted"/>
<dbReference type="STRING" id="1447883.A0A2B7X7T8"/>
<organism evidence="4 5">
    <name type="scientific">Polytolypa hystricis (strain UAMH7299)</name>
    <dbReference type="NCBI Taxonomy" id="1447883"/>
    <lineage>
        <taxon>Eukaryota</taxon>
        <taxon>Fungi</taxon>
        <taxon>Dikarya</taxon>
        <taxon>Ascomycota</taxon>
        <taxon>Pezizomycotina</taxon>
        <taxon>Eurotiomycetes</taxon>
        <taxon>Eurotiomycetidae</taxon>
        <taxon>Onygenales</taxon>
        <taxon>Onygenales incertae sedis</taxon>
        <taxon>Polytolypa</taxon>
    </lineage>
</organism>
<evidence type="ECO:0000259" key="3">
    <source>
        <dbReference type="Pfam" id="PF00561"/>
    </source>
</evidence>
<comment type="caution">
    <text evidence="4">The sequence shown here is derived from an EMBL/GenBank/DDBJ whole genome shotgun (WGS) entry which is preliminary data.</text>
</comment>
<reference evidence="4 5" key="1">
    <citation type="submission" date="2017-10" db="EMBL/GenBank/DDBJ databases">
        <title>Comparative genomics in systemic dimorphic fungi from Ajellomycetaceae.</title>
        <authorList>
            <person name="Munoz J.F."/>
            <person name="Mcewen J.G."/>
            <person name="Clay O.K."/>
            <person name="Cuomo C.A."/>
        </authorList>
    </citation>
    <scope>NUCLEOTIDE SEQUENCE [LARGE SCALE GENOMIC DNA]</scope>
    <source>
        <strain evidence="4 5">UAMH7299</strain>
    </source>
</reference>
<feature type="region of interest" description="Disordered" evidence="1">
    <location>
        <begin position="307"/>
        <end position="327"/>
    </location>
</feature>
<keyword evidence="2" id="KW-0812">Transmembrane</keyword>
<dbReference type="InterPro" id="IPR029058">
    <property type="entry name" value="AB_hydrolase_fold"/>
</dbReference>
<dbReference type="InterPro" id="IPR000073">
    <property type="entry name" value="AB_hydrolase_1"/>
</dbReference>